<dbReference type="AlphaFoldDB" id="A0A2S1R7U6"/>
<dbReference type="InterPro" id="IPR041916">
    <property type="entry name" value="Anti_sigma_zinc_sf"/>
</dbReference>
<organism evidence="5 6">
    <name type="scientific">Dietzia lutea</name>
    <dbReference type="NCBI Taxonomy" id="546160"/>
    <lineage>
        <taxon>Bacteria</taxon>
        <taxon>Bacillati</taxon>
        <taxon>Actinomycetota</taxon>
        <taxon>Actinomycetes</taxon>
        <taxon>Mycobacteriales</taxon>
        <taxon>Dietziaceae</taxon>
        <taxon>Dietzia</taxon>
    </lineage>
</organism>
<keyword evidence="6" id="KW-1185">Reference proteome</keyword>
<evidence type="ECO:0000256" key="1">
    <source>
        <dbReference type="ARBA" id="ARBA00023015"/>
    </source>
</evidence>
<evidence type="ECO:0000313" key="5">
    <source>
        <dbReference type="EMBL" id="AWH92377.1"/>
    </source>
</evidence>
<reference evidence="5 6" key="1">
    <citation type="submission" date="2016-04" db="EMBL/GenBank/DDBJ databases">
        <title>Complete genome sequence of Dietzia lutea YIM 80766T, a strain isolated from desert soil in Egypt.</title>
        <authorList>
            <person name="Zhao J."/>
            <person name="Hu B."/>
            <person name="Geng S."/>
            <person name="Nie Y."/>
            <person name="Tang Y."/>
        </authorList>
    </citation>
    <scope>NUCLEOTIDE SEQUENCE [LARGE SCALE GENOMIC DNA]</scope>
    <source>
        <strain evidence="5 6">YIM 80766</strain>
    </source>
</reference>
<dbReference type="RefSeq" id="WP_108847619.1">
    <property type="nucleotide sequence ID" value="NZ_CP015449.1"/>
</dbReference>
<proteinExistence type="predicted"/>
<feature type="region of interest" description="Disordered" evidence="3">
    <location>
        <begin position="1"/>
        <end position="34"/>
    </location>
</feature>
<evidence type="ECO:0000259" key="4">
    <source>
        <dbReference type="Pfam" id="PF13490"/>
    </source>
</evidence>
<dbReference type="Gene3D" id="1.10.10.1320">
    <property type="entry name" value="Anti-sigma factor, zinc-finger domain"/>
    <property type="match status" value="1"/>
</dbReference>
<dbReference type="KEGG" id="dlu:A6035_09585"/>
<dbReference type="Pfam" id="PF13490">
    <property type="entry name" value="zf-HC2"/>
    <property type="match status" value="1"/>
</dbReference>
<accession>A0A2S1R7U6</accession>
<evidence type="ECO:0000256" key="3">
    <source>
        <dbReference type="SAM" id="MobiDB-lite"/>
    </source>
</evidence>
<name>A0A2S1R7U6_9ACTN</name>
<protein>
    <recommendedName>
        <fullName evidence="4">Putative zinc-finger domain-containing protein</fullName>
    </recommendedName>
</protein>
<feature type="region of interest" description="Disordered" evidence="3">
    <location>
        <begin position="112"/>
        <end position="136"/>
    </location>
</feature>
<evidence type="ECO:0000313" key="6">
    <source>
        <dbReference type="Proteomes" id="UP000244928"/>
    </source>
</evidence>
<dbReference type="Proteomes" id="UP000244928">
    <property type="component" value="Chromosome"/>
</dbReference>
<sequence>MDRHRHGRGSAPEFRLSQTSAREVVGRTGPPRAREHFLSTDHLSIEAAAAYVDGRLPEAGQSRADAHLARCADCRREVEGQREARHALRGSGPIHMPRELLERLRNLDDLTAAAHGRTDDRDRTPAPAETSGTAWSRLLRRLRRRGR</sequence>
<keyword evidence="2" id="KW-0804">Transcription</keyword>
<dbReference type="InterPro" id="IPR027383">
    <property type="entry name" value="Znf_put"/>
</dbReference>
<evidence type="ECO:0000256" key="2">
    <source>
        <dbReference type="ARBA" id="ARBA00023163"/>
    </source>
</evidence>
<dbReference type="EMBL" id="CP015449">
    <property type="protein sequence ID" value="AWH92377.1"/>
    <property type="molecule type" value="Genomic_DNA"/>
</dbReference>
<gene>
    <name evidence="5" type="ORF">A6035_09585</name>
</gene>
<keyword evidence="1" id="KW-0805">Transcription regulation</keyword>
<feature type="domain" description="Putative zinc-finger" evidence="4">
    <location>
        <begin position="48"/>
        <end position="75"/>
    </location>
</feature>